<dbReference type="InterPro" id="IPR026026">
    <property type="entry name" value="HIT_Hint"/>
</dbReference>
<sequence>MSFELNPQLAAGGFDFGTLGRCRVLLKDNAVFPWFILVPEVDASITELHQLEATDFASVMFTTRQLSEFVEQHFSPDTLNVATIGNIVSQLHIHIVARNEGDPVWPGVVWGSDVEQPYDKESALSIHAAYQRQLG</sequence>
<comment type="caution">
    <text evidence="3">The sequence shown here is derived from an EMBL/GenBank/DDBJ whole genome shotgun (WGS) entry which is preliminary data.</text>
</comment>
<evidence type="ECO:0000259" key="2">
    <source>
        <dbReference type="PROSITE" id="PS51084"/>
    </source>
</evidence>
<dbReference type="Pfam" id="PF01230">
    <property type="entry name" value="HIT"/>
    <property type="match status" value="1"/>
</dbReference>
<reference evidence="3" key="1">
    <citation type="submission" date="2021-01" db="EMBL/GenBank/DDBJ databases">
        <title>Modified the classification status of verrucomicrobia.</title>
        <authorList>
            <person name="Feng X."/>
        </authorList>
    </citation>
    <scope>NUCLEOTIDE SEQUENCE</scope>
    <source>
        <strain evidence="3">5K15</strain>
    </source>
</reference>
<gene>
    <name evidence="3" type="ORF">JIN83_15665</name>
</gene>
<evidence type="ECO:0000313" key="4">
    <source>
        <dbReference type="Proteomes" id="UP000634206"/>
    </source>
</evidence>
<proteinExistence type="predicted"/>
<organism evidence="3 4">
    <name type="scientific">Oceaniferula flava</name>
    <dbReference type="NCBI Taxonomy" id="2800421"/>
    <lineage>
        <taxon>Bacteria</taxon>
        <taxon>Pseudomonadati</taxon>
        <taxon>Verrucomicrobiota</taxon>
        <taxon>Verrucomicrobiia</taxon>
        <taxon>Verrucomicrobiales</taxon>
        <taxon>Verrucomicrobiaceae</taxon>
        <taxon>Oceaniferula</taxon>
    </lineage>
</organism>
<dbReference type="InterPro" id="IPR011146">
    <property type="entry name" value="HIT-like"/>
</dbReference>
<dbReference type="Proteomes" id="UP000634206">
    <property type="component" value="Unassembled WGS sequence"/>
</dbReference>
<keyword evidence="4" id="KW-1185">Reference proteome</keyword>
<name>A0AAE2VD68_9BACT</name>
<dbReference type="Gene3D" id="3.30.428.10">
    <property type="entry name" value="HIT-like"/>
    <property type="match status" value="1"/>
</dbReference>
<protein>
    <submittedName>
        <fullName evidence="3">HIT family protein</fullName>
    </submittedName>
</protein>
<dbReference type="InterPro" id="IPR036265">
    <property type="entry name" value="HIT-like_sf"/>
</dbReference>
<dbReference type="EMBL" id="JAENIG010000013">
    <property type="protein sequence ID" value="MBK1856410.1"/>
    <property type="molecule type" value="Genomic_DNA"/>
</dbReference>
<dbReference type="PIRSF" id="PIRSF000714">
    <property type="entry name" value="HIT"/>
    <property type="match status" value="1"/>
</dbReference>
<dbReference type="SUPFAM" id="SSF54197">
    <property type="entry name" value="HIT-like"/>
    <property type="match status" value="1"/>
</dbReference>
<evidence type="ECO:0000256" key="1">
    <source>
        <dbReference type="PROSITE-ProRule" id="PRU00464"/>
    </source>
</evidence>
<evidence type="ECO:0000313" key="3">
    <source>
        <dbReference type="EMBL" id="MBK1856410.1"/>
    </source>
</evidence>
<dbReference type="PROSITE" id="PS51084">
    <property type="entry name" value="HIT_2"/>
    <property type="match status" value="1"/>
</dbReference>
<dbReference type="GO" id="GO:0003824">
    <property type="term" value="F:catalytic activity"/>
    <property type="evidence" value="ECO:0007669"/>
    <property type="project" value="InterPro"/>
</dbReference>
<comment type="caution">
    <text evidence="1">Lacks conserved residue(s) required for the propagation of feature annotation.</text>
</comment>
<dbReference type="RefSeq" id="WP_309491031.1">
    <property type="nucleotide sequence ID" value="NZ_JAENIG010000013.1"/>
</dbReference>
<dbReference type="AlphaFoldDB" id="A0AAE2VD68"/>
<feature type="domain" description="HIT" evidence="2">
    <location>
        <begin position="36"/>
        <end position="105"/>
    </location>
</feature>
<accession>A0AAE2VD68</accession>